<dbReference type="PROSITE" id="PS00134">
    <property type="entry name" value="TRYPSIN_HIS"/>
    <property type="match status" value="1"/>
</dbReference>
<comment type="similarity">
    <text evidence="1">Belongs to the peptidase S1 family.</text>
</comment>
<dbReference type="EMBL" id="WEKT01000043">
    <property type="protein sequence ID" value="MZI95051.1"/>
    <property type="molecule type" value="Genomic_DNA"/>
</dbReference>
<dbReference type="PROSITE" id="PS50240">
    <property type="entry name" value="TRYPSIN_DOM"/>
    <property type="match status" value="1"/>
</dbReference>
<evidence type="ECO:0000256" key="2">
    <source>
        <dbReference type="ARBA" id="ARBA00023157"/>
    </source>
</evidence>
<dbReference type="InterPro" id="IPR050430">
    <property type="entry name" value="Peptidase_S1"/>
</dbReference>
<dbReference type="Pfam" id="PF00089">
    <property type="entry name" value="Trypsin"/>
    <property type="match status" value="1"/>
</dbReference>
<evidence type="ECO:0000256" key="5">
    <source>
        <dbReference type="SAM" id="SignalP"/>
    </source>
</evidence>
<dbReference type="InterPro" id="IPR009003">
    <property type="entry name" value="Peptidase_S1_PA"/>
</dbReference>
<sequence>MKFNIFNKAVKTFGILLCACTISNSAVGSIEVASSAISPAILNGVDTDLSTVPYQVRLTIQKSSDSGSKYYLCGGSIIDDGVVLTAAHCLEDEGSYATTRIYIYYLDYSDSSNPTQQVAQATVGEFEVNPNWTGSLSGSHDTAVIYLSSDDFANAKKIKVADSDEMEAMFQEFSSSYVANQDNSTNVMASGYGKDEDGVTGTLQRVLLAGIPTDTCDSLSSDNVSGNNIICVQSPTTDTNFGICSGDSGGPLVWQDPDHASDDDYGIRLVGVASYVTTDSGSCRLNGQYYYGGYTSINFFKSEINNAVYNLNGGTNYDINSLSLSYAFDSNPMAFTNETLAQDSDSSTKSSNTSTDSSNSGSEATSSGGGGSNGWIVLLVLGMVTMIRRRCNH</sequence>
<evidence type="ECO:0000259" key="6">
    <source>
        <dbReference type="PROSITE" id="PS50240"/>
    </source>
</evidence>
<dbReference type="InterPro" id="IPR043504">
    <property type="entry name" value="Peptidase_S1_PA_chymotrypsin"/>
</dbReference>
<evidence type="ECO:0000313" key="8">
    <source>
        <dbReference type="Proteomes" id="UP000462621"/>
    </source>
</evidence>
<keyword evidence="5" id="KW-0732">Signal</keyword>
<dbReference type="PRINTS" id="PR00722">
    <property type="entry name" value="CHYMOTRYPSIN"/>
</dbReference>
<feature type="signal peptide" evidence="5">
    <location>
        <begin position="1"/>
        <end position="26"/>
    </location>
</feature>
<accession>A0A7X4LNI4</accession>
<feature type="chain" id="PRO_5031446200" evidence="5">
    <location>
        <begin position="27"/>
        <end position="393"/>
    </location>
</feature>
<dbReference type="InterPro" id="IPR001314">
    <property type="entry name" value="Peptidase_S1A"/>
</dbReference>
<feature type="compositionally biased region" description="Low complexity" evidence="4">
    <location>
        <begin position="343"/>
        <end position="366"/>
    </location>
</feature>
<dbReference type="PROSITE" id="PS00135">
    <property type="entry name" value="TRYPSIN_SER"/>
    <property type="match status" value="1"/>
</dbReference>
<evidence type="ECO:0000313" key="7">
    <source>
        <dbReference type="EMBL" id="MZI95051.1"/>
    </source>
</evidence>
<dbReference type="AlphaFoldDB" id="A0A7X4LNI4"/>
<dbReference type="Proteomes" id="UP000462621">
    <property type="component" value="Unassembled WGS sequence"/>
</dbReference>
<dbReference type="InterPro" id="IPR018114">
    <property type="entry name" value="TRYPSIN_HIS"/>
</dbReference>
<dbReference type="Gene3D" id="2.40.10.10">
    <property type="entry name" value="Trypsin-like serine proteases"/>
    <property type="match status" value="1"/>
</dbReference>
<evidence type="ECO:0000256" key="4">
    <source>
        <dbReference type="SAM" id="MobiDB-lite"/>
    </source>
</evidence>
<dbReference type="GO" id="GO:0006508">
    <property type="term" value="P:proteolysis"/>
    <property type="evidence" value="ECO:0007669"/>
    <property type="project" value="UniProtKB-KW"/>
</dbReference>
<dbReference type="GO" id="GO:0004252">
    <property type="term" value="F:serine-type endopeptidase activity"/>
    <property type="evidence" value="ECO:0007669"/>
    <property type="project" value="InterPro"/>
</dbReference>
<reference evidence="7 8" key="1">
    <citation type="submission" date="2019-10" db="EMBL/GenBank/DDBJ databases">
        <title>Vibrio sp. nov. isolated from a shrimp pond.</title>
        <authorList>
            <person name="Gomez-Gil B."/>
            <person name="Enciso-Ibarra J."/>
            <person name="Enciso-Ibarra K."/>
            <person name="Bolan-Mejia C."/>
        </authorList>
    </citation>
    <scope>NUCLEOTIDE SEQUENCE [LARGE SCALE GENOMIC DNA]</scope>
    <source>
        <strain evidence="7 8">CAIM 722</strain>
    </source>
</reference>
<feature type="region of interest" description="Disordered" evidence="4">
    <location>
        <begin position="340"/>
        <end position="369"/>
    </location>
</feature>
<protein>
    <submittedName>
        <fullName evidence="7">Trypsin-like serine protease</fullName>
    </submittedName>
</protein>
<name>A0A7X4LNI4_9VIBR</name>
<keyword evidence="3" id="KW-0720">Serine protease</keyword>
<feature type="domain" description="Peptidase S1" evidence="6">
    <location>
        <begin position="41"/>
        <end position="309"/>
    </location>
</feature>
<gene>
    <name evidence="7" type="ORF">F9817_17890</name>
</gene>
<keyword evidence="2" id="KW-1015">Disulfide bond</keyword>
<dbReference type="SMART" id="SM00020">
    <property type="entry name" value="Tryp_SPc"/>
    <property type="match status" value="1"/>
</dbReference>
<keyword evidence="3 7" id="KW-0645">Protease</keyword>
<evidence type="ECO:0000256" key="1">
    <source>
        <dbReference type="ARBA" id="ARBA00007664"/>
    </source>
</evidence>
<dbReference type="PANTHER" id="PTHR24276:SF98">
    <property type="entry name" value="FI18310P1-RELATED"/>
    <property type="match status" value="1"/>
</dbReference>
<comment type="caution">
    <text evidence="7">The sequence shown here is derived from an EMBL/GenBank/DDBJ whole genome shotgun (WGS) entry which is preliminary data.</text>
</comment>
<dbReference type="InterPro" id="IPR033116">
    <property type="entry name" value="TRYPSIN_SER"/>
</dbReference>
<evidence type="ECO:0000256" key="3">
    <source>
        <dbReference type="RuleBase" id="RU363034"/>
    </source>
</evidence>
<keyword evidence="8" id="KW-1185">Reference proteome</keyword>
<organism evidence="7 8">
    <name type="scientific">Vibrio eleionomae</name>
    <dbReference type="NCBI Taxonomy" id="2653505"/>
    <lineage>
        <taxon>Bacteria</taxon>
        <taxon>Pseudomonadati</taxon>
        <taxon>Pseudomonadota</taxon>
        <taxon>Gammaproteobacteria</taxon>
        <taxon>Vibrionales</taxon>
        <taxon>Vibrionaceae</taxon>
        <taxon>Vibrio</taxon>
    </lineage>
</organism>
<dbReference type="PANTHER" id="PTHR24276">
    <property type="entry name" value="POLYSERASE-RELATED"/>
    <property type="match status" value="1"/>
</dbReference>
<dbReference type="InterPro" id="IPR001254">
    <property type="entry name" value="Trypsin_dom"/>
</dbReference>
<proteinExistence type="inferred from homology"/>
<dbReference type="SUPFAM" id="SSF50494">
    <property type="entry name" value="Trypsin-like serine proteases"/>
    <property type="match status" value="1"/>
</dbReference>
<keyword evidence="3" id="KW-0378">Hydrolase</keyword>
<dbReference type="RefSeq" id="WP_161157525.1">
    <property type="nucleotide sequence ID" value="NZ_WEKT01000043.1"/>
</dbReference>